<evidence type="ECO:0000256" key="2">
    <source>
        <dbReference type="ARBA" id="ARBA00008655"/>
    </source>
</evidence>
<accession>A0A091NAJ8</accession>
<evidence type="ECO:0000256" key="4">
    <source>
        <dbReference type="ARBA" id="ARBA00022692"/>
    </source>
</evidence>
<name>A0A091NAJ8_9PASS</name>
<keyword evidence="6" id="KW-0443">Lipid metabolism</keyword>
<comment type="subcellular location">
    <subcellularLocation>
        <location evidence="1">Membrane</location>
    </subcellularLocation>
</comment>
<evidence type="ECO:0000313" key="12">
    <source>
        <dbReference type="Proteomes" id="UP000053537"/>
    </source>
</evidence>
<dbReference type="GO" id="GO:0005783">
    <property type="term" value="C:endoplasmic reticulum"/>
    <property type="evidence" value="ECO:0007669"/>
    <property type="project" value="TreeGrafter"/>
</dbReference>
<evidence type="ECO:0000259" key="10">
    <source>
        <dbReference type="Pfam" id="PF01553"/>
    </source>
</evidence>
<keyword evidence="3 11" id="KW-0808">Transferase</keyword>
<keyword evidence="8 11" id="KW-0012">Acyltransferase</keyword>
<keyword evidence="5 9" id="KW-1133">Transmembrane helix</keyword>
<evidence type="ECO:0000256" key="8">
    <source>
        <dbReference type="ARBA" id="ARBA00023315"/>
    </source>
</evidence>
<proteinExistence type="inferred from homology"/>
<dbReference type="GO" id="GO:0042171">
    <property type="term" value="F:lysophosphatidic acid acyltransferase activity"/>
    <property type="evidence" value="ECO:0007669"/>
    <property type="project" value="TreeGrafter"/>
</dbReference>
<evidence type="ECO:0000256" key="6">
    <source>
        <dbReference type="ARBA" id="ARBA00023098"/>
    </source>
</evidence>
<keyword evidence="4 9" id="KW-0812">Transmembrane</keyword>
<dbReference type="EMBL" id="KK827348">
    <property type="protein sequence ID" value="KFP73788.1"/>
    <property type="molecule type" value="Genomic_DNA"/>
</dbReference>
<dbReference type="InterPro" id="IPR002123">
    <property type="entry name" value="Plipid/glycerol_acylTrfase"/>
</dbReference>
<reference evidence="11 12" key="1">
    <citation type="submission" date="2014-04" db="EMBL/GenBank/DDBJ databases">
        <title>Genome evolution of avian class.</title>
        <authorList>
            <person name="Zhang G."/>
            <person name="Li C."/>
        </authorList>
    </citation>
    <scope>NUCLEOTIDE SEQUENCE [LARGE SCALE GENOMIC DNA]</scope>
    <source>
        <strain evidence="11">BGI_N310</strain>
    </source>
</reference>
<evidence type="ECO:0000256" key="3">
    <source>
        <dbReference type="ARBA" id="ARBA00022679"/>
    </source>
</evidence>
<dbReference type="PANTHER" id="PTHR23063">
    <property type="entry name" value="PHOSPHOLIPID ACYLTRANSFERASE"/>
    <property type="match status" value="1"/>
</dbReference>
<protein>
    <submittedName>
        <fullName evidence="11">Lysophosphatidylcholine acyltransferase 2</fullName>
    </submittedName>
</protein>
<keyword evidence="12" id="KW-1185">Reference proteome</keyword>
<feature type="transmembrane region" description="Helical" evidence="9">
    <location>
        <begin position="50"/>
        <end position="70"/>
    </location>
</feature>
<dbReference type="Pfam" id="PF01553">
    <property type="entry name" value="Acyltransferase"/>
    <property type="match status" value="1"/>
</dbReference>
<feature type="non-terminal residue" evidence="11">
    <location>
        <position position="1"/>
    </location>
</feature>
<evidence type="ECO:0000313" key="11">
    <source>
        <dbReference type="EMBL" id="KFP73788.1"/>
    </source>
</evidence>
<evidence type="ECO:0000256" key="9">
    <source>
        <dbReference type="SAM" id="Phobius"/>
    </source>
</evidence>
<organism evidence="11 12">
    <name type="scientific">Acanthisitta chloris</name>
    <name type="common">rifleman</name>
    <dbReference type="NCBI Taxonomy" id="57068"/>
    <lineage>
        <taxon>Eukaryota</taxon>
        <taxon>Metazoa</taxon>
        <taxon>Chordata</taxon>
        <taxon>Craniata</taxon>
        <taxon>Vertebrata</taxon>
        <taxon>Euteleostomi</taxon>
        <taxon>Archelosauria</taxon>
        <taxon>Archosauria</taxon>
        <taxon>Dinosauria</taxon>
        <taxon>Saurischia</taxon>
        <taxon>Theropoda</taxon>
        <taxon>Coelurosauria</taxon>
        <taxon>Aves</taxon>
        <taxon>Neognathae</taxon>
        <taxon>Neoaves</taxon>
        <taxon>Telluraves</taxon>
        <taxon>Australaves</taxon>
        <taxon>Passeriformes</taxon>
        <taxon>Acanthisittidae</taxon>
        <taxon>Acanthisitta</taxon>
    </lineage>
</organism>
<evidence type="ECO:0000256" key="5">
    <source>
        <dbReference type="ARBA" id="ARBA00022989"/>
    </source>
</evidence>
<dbReference type="GO" id="GO:0016020">
    <property type="term" value="C:membrane"/>
    <property type="evidence" value="ECO:0007669"/>
    <property type="project" value="UniProtKB-SubCell"/>
</dbReference>
<comment type="similarity">
    <text evidence="2">Belongs to the 1-acyl-sn-glycerol-3-phosphate acyltransferase family.</text>
</comment>
<evidence type="ECO:0000256" key="7">
    <source>
        <dbReference type="ARBA" id="ARBA00023136"/>
    </source>
</evidence>
<feature type="domain" description="Phospholipid/glycerol acyltransferase" evidence="10">
    <location>
        <begin position="69"/>
        <end position="153"/>
    </location>
</feature>
<dbReference type="GO" id="GO:0006629">
    <property type="term" value="P:lipid metabolic process"/>
    <property type="evidence" value="ECO:0007669"/>
    <property type="project" value="UniProtKB-KW"/>
</dbReference>
<dbReference type="SUPFAM" id="SSF69593">
    <property type="entry name" value="Glycerol-3-phosphate (1)-acyltransferase"/>
    <property type="match status" value="1"/>
</dbReference>
<dbReference type="Proteomes" id="UP000053537">
    <property type="component" value="Unassembled WGS sequence"/>
</dbReference>
<keyword evidence="7 9" id="KW-0472">Membrane</keyword>
<feature type="non-terminal residue" evidence="11">
    <location>
        <position position="160"/>
    </location>
</feature>
<dbReference type="PANTHER" id="PTHR23063:SF21">
    <property type="entry name" value="LYSOPHOSPHATIDYLCHOLINE ACYLTRANSFERASE 2"/>
    <property type="match status" value="1"/>
</dbReference>
<evidence type="ECO:0000256" key="1">
    <source>
        <dbReference type="ARBA" id="ARBA00004370"/>
    </source>
</evidence>
<dbReference type="AlphaFoldDB" id="A0A091NAJ8"/>
<gene>
    <name evidence="11" type="ORF">N310_01851</name>
</gene>
<dbReference type="GO" id="GO:0047184">
    <property type="term" value="F:1-acylglycerophosphocholine O-acyltransferase activity"/>
    <property type="evidence" value="ECO:0007669"/>
    <property type="project" value="TreeGrafter"/>
</dbReference>
<sequence length="160" mass="17556">QTILQGIILLPLRAICAIVSVLLAWLFASIATFRHPGKGAMPLKGWRRRMIQTTLSCLTRFMFFIIGFRVKVKGKVASLQEAPIFVAAPHSSFFDAIISPLAGMPSIVSRAENLSTPILGKILSSLQPVAVYRQDPDSRKNTVTEITKRALSGGLWPQVI</sequence>
<feature type="transmembrane region" description="Helical" evidence="9">
    <location>
        <begin position="7"/>
        <end position="30"/>
    </location>
</feature>